<dbReference type="Gene3D" id="1.10.10.10">
    <property type="entry name" value="Winged helix-like DNA-binding domain superfamily/Winged helix DNA-binding domain"/>
    <property type="match status" value="1"/>
</dbReference>
<sequence length="107" mass="11666">MSKSNPAGPLTPAVFHILLALYGVERHGYDIMQKVKEDSQGAVKMGPGTLYGSLDRMIAAGLVARTNTKDPRRIYYKLTALGHTALRAESDRLLAVTAIARRQLKAT</sequence>
<dbReference type="InterPro" id="IPR052509">
    <property type="entry name" value="Metal_resp_DNA-bind_regulator"/>
</dbReference>
<name>A0ABW1EGX2_9BACT</name>
<dbReference type="RefSeq" id="WP_263335818.1">
    <property type="nucleotide sequence ID" value="NZ_JAGSYH010000003.1"/>
</dbReference>
<organism evidence="2 3">
    <name type="scientific">Acidicapsa dinghuensis</name>
    <dbReference type="NCBI Taxonomy" id="2218256"/>
    <lineage>
        <taxon>Bacteria</taxon>
        <taxon>Pseudomonadati</taxon>
        <taxon>Acidobacteriota</taxon>
        <taxon>Terriglobia</taxon>
        <taxon>Terriglobales</taxon>
        <taxon>Acidobacteriaceae</taxon>
        <taxon>Acidicapsa</taxon>
    </lineage>
</organism>
<evidence type="ECO:0000313" key="2">
    <source>
        <dbReference type="EMBL" id="MFC5862480.1"/>
    </source>
</evidence>
<protein>
    <submittedName>
        <fullName evidence="2">PadR family transcriptional regulator</fullName>
    </submittedName>
</protein>
<dbReference type="InterPro" id="IPR036388">
    <property type="entry name" value="WH-like_DNA-bd_sf"/>
</dbReference>
<dbReference type="PANTHER" id="PTHR33169:SF13">
    <property type="entry name" value="PADR-FAMILY TRANSCRIPTIONAL REGULATOR"/>
    <property type="match status" value="1"/>
</dbReference>
<dbReference type="Proteomes" id="UP001596091">
    <property type="component" value="Unassembled WGS sequence"/>
</dbReference>
<dbReference type="InterPro" id="IPR036390">
    <property type="entry name" value="WH_DNA-bd_sf"/>
</dbReference>
<proteinExistence type="predicted"/>
<gene>
    <name evidence="2" type="ORF">ACFPT7_09285</name>
</gene>
<dbReference type="EMBL" id="JBHSPH010000002">
    <property type="protein sequence ID" value="MFC5862480.1"/>
    <property type="molecule type" value="Genomic_DNA"/>
</dbReference>
<dbReference type="Pfam" id="PF03551">
    <property type="entry name" value="PadR"/>
    <property type="match status" value="1"/>
</dbReference>
<dbReference type="PANTHER" id="PTHR33169">
    <property type="entry name" value="PADR-FAMILY TRANSCRIPTIONAL REGULATOR"/>
    <property type="match status" value="1"/>
</dbReference>
<dbReference type="SUPFAM" id="SSF46785">
    <property type="entry name" value="Winged helix' DNA-binding domain"/>
    <property type="match status" value="1"/>
</dbReference>
<evidence type="ECO:0000259" key="1">
    <source>
        <dbReference type="Pfam" id="PF03551"/>
    </source>
</evidence>
<reference evidence="3" key="1">
    <citation type="journal article" date="2019" name="Int. J. Syst. Evol. Microbiol.">
        <title>The Global Catalogue of Microorganisms (GCM) 10K type strain sequencing project: providing services to taxonomists for standard genome sequencing and annotation.</title>
        <authorList>
            <consortium name="The Broad Institute Genomics Platform"/>
            <consortium name="The Broad Institute Genome Sequencing Center for Infectious Disease"/>
            <person name="Wu L."/>
            <person name="Ma J."/>
        </authorList>
    </citation>
    <scope>NUCLEOTIDE SEQUENCE [LARGE SCALE GENOMIC DNA]</scope>
    <source>
        <strain evidence="3">JCM 4087</strain>
    </source>
</reference>
<evidence type="ECO:0000313" key="3">
    <source>
        <dbReference type="Proteomes" id="UP001596091"/>
    </source>
</evidence>
<feature type="domain" description="Transcription regulator PadR N-terminal" evidence="1">
    <location>
        <begin position="18"/>
        <end position="87"/>
    </location>
</feature>
<dbReference type="InterPro" id="IPR005149">
    <property type="entry name" value="Tscrpt_reg_PadR_N"/>
</dbReference>
<comment type="caution">
    <text evidence="2">The sequence shown here is derived from an EMBL/GenBank/DDBJ whole genome shotgun (WGS) entry which is preliminary data.</text>
</comment>
<keyword evidence="3" id="KW-1185">Reference proteome</keyword>
<accession>A0ABW1EGX2</accession>